<dbReference type="AlphaFoldDB" id="A0A317SKA0"/>
<proteinExistence type="inferred from homology"/>
<dbReference type="HAMAP" id="MF_00171">
    <property type="entry name" value="TruA"/>
    <property type="match status" value="1"/>
</dbReference>
<feature type="region of interest" description="Disordered" evidence="4">
    <location>
        <begin position="114"/>
        <end position="143"/>
    </location>
</feature>
<dbReference type="EMBL" id="PYWC01000057">
    <property type="protein sequence ID" value="PWW74743.1"/>
    <property type="molecule type" value="Genomic_DNA"/>
</dbReference>
<evidence type="ECO:0000256" key="4">
    <source>
        <dbReference type="SAM" id="MobiDB-lite"/>
    </source>
</evidence>
<reference evidence="6 7" key="1">
    <citation type="submission" date="2018-03" db="EMBL/GenBank/DDBJ databases">
        <title>Genomes of Pezizomycetes fungi and the evolution of truffles.</title>
        <authorList>
            <person name="Murat C."/>
            <person name="Payen T."/>
            <person name="Noel B."/>
            <person name="Kuo A."/>
            <person name="Martin F.M."/>
        </authorList>
    </citation>
    <scope>NUCLEOTIDE SEQUENCE [LARGE SCALE GENOMIC DNA]</scope>
    <source>
        <strain evidence="6">091103-1</strain>
    </source>
</reference>
<keyword evidence="3" id="KW-0413">Isomerase</keyword>
<feature type="domain" description="Pseudouridine synthase I TruA alpha/beta" evidence="5">
    <location>
        <begin position="213"/>
        <end position="326"/>
    </location>
</feature>
<dbReference type="GO" id="GO:0009982">
    <property type="term" value="F:pseudouridine synthase activity"/>
    <property type="evidence" value="ECO:0007669"/>
    <property type="project" value="InterPro"/>
</dbReference>
<dbReference type="Proteomes" id="UP000246991">
    <property type="component" value="Unassembled WGS sequence"/>
</dbReference>
<dbReference type="GO" id="GO:0005737">
    <property type="term" value="C:cytoplasm"/>
    <property type="evidence" value="ECO:0007669"/>
    <property type="project" value="TreeGrafter"/>
</dbReference>
<dbReference type="PANTHER" id="PTHR11142:SF5">
    <property type="entry name" value="TRNA PSEUDOURIDINE(38_39) SYNTHASE"/>
    <property type="match status" value="1"/>
</dbReference>
<dbReference type="PANTHER" id="PTHR11142">
    <property type="entry name" value="PSEUDOURIDYLATE SYNTHASE"/>
    <property type="match status" value="1"/>
</dbReference>
<evidence type="ECO:0000256" key="2">
    <source>
        <dbReference type="ARBA" id="ARBA00022694"/>
    </source>
</evidence>
<dbReference type="GO" id="GO:0031119">
    <property type="term" value="P:tRNA pseudouridine synthesis"/>
    <property type="evidence" value="ECO:0007669"/>
    <property type="project" value="TreeGrafter"/>
</dbReference>
<keyword evidence="2" id="KW-0819">tRNA processing</keyword>
<keyword evidence="7" id="KW-1185">Reference proteome</keyword>
<comment type="similarity">
    <text evidence="1">Belongs to the tRNA pseudouridine synthase TruA family.</text>
</comment>
<evidence type="ECO:0000313" key="6">
    <source>
        <dbReference type="EMBL" id="PWW74743.1"/>
    </source>
</evidence>
<comment type="caution">
    <text evidence="6">The sequence shown here is derived from an EMBL/GenBank/DDBJ whole genome shotgun (WGS) entry which is preliminary data.</text>
</comment>
<gene>
    <name evidence="6" type="ORF">C7212DRAFT_353379</name>
</gene>
<evidence type="ECO:0000259" key="5">
    <source>
        <dbReference type="Pfam" id="PF01416"/>
    </source>
</evidence>
<dbReference type="CDD" id="cd02569">
    <property type="entry name" value="PseudoU_synth_ScPus3"/>
    <property type="match status" value="1"/>
</dbReference>
<dbReference type="Gene3D" id="3.30.70.580">
    <property type="entry name" value="Pseudouridine synthase I, catalytic domain, N-terminal subdomain"/>
    <property type="match status" value="1"/>
</dbReference>
<dbReference type="InterPro" id="IPR020097">
    <property type="entry name" value="PsdUridine_synth_TruA_a/b_dom"/>
</dbReference>
<dbReference type="InterPro" id="IPR020103">
    <property type="entry name" value="PsdUridine_synth_cat_dom_sf"/>
</dbReference>
<dbReference type="GO" id="GO:1990481">
    <property type="term" value="P:mRNA pseudouridine synthesis"/>
    <property type="evidence" value="ECO:0007669"/>
    <property type="project" value="TreeGrafter"/>
</dbReference>
<dbReference type="InterPro" id="IPR020094">
    <property type="entry name" value="TruA/RsuA/RluB/E/F_N"/>
</dbReference>
<evidence type="ECO:0000256" key="1">
    <source>
        <dbReference type="ARBA" id="ARBA00009375"/>
    </source>
</evidence>
<evidence type="ECO:0000313" key="7">
    <source>
        <dbReference type="Proteomes" id="UP000246991"/>
    </source>
</evidence>
<dbReference type="InterPro" id="IPR041707">
    <property type="entry name" value="Pus3-like"/>
</dbReference>
<dbReference type="STRING" id="42249.A0A317SKA0"/>
<dbReference type="Pfam" id="PF01416">
    <property type="entry name" value="PseudoU_synth_1"/>
    <property type="match status" value="1"/>
</dbReference>
<dbReference type="SUPFAM" id="SSF55120">
    <property type="entry name" value="Pseudouridine synthase"/>
    <property type="match status" value="1"/>
</dbReference>
<name>A0A317SKA0_9PEZI</name>
<accession>A0A317SKA0</accession>
<dbReference type="GO" id="GO:0003723">
    <property type="term" value="F:RNA binding"/>
    <property type="evidence" value="ECO:0007669"/>
    <property type="project" value="InterPro"/>
</dbReference>
<dbReference type="InterPro" id="IPR001406">
    <property type="entry name" value="PsdUridine_synth_TruA"/>
</dbReference>
<organism evidence="6 7">
    <name type="scientific">Tuber magnatum</name>
    <name type="common">white Piedmont truffle</name>
    <dbReference type="NCBI Taxonomy" id="42249"/>
    <lineage>
        <taxon>Eukaryota</taxon>
        <taxon>Fungi</taxon>
        <taxon>Dikarya</taxon>
        <taxon>Ascomycota</taxon>
        <taxon>Pezizomycotina</taxon>
        <taxon>Pezizomycetes</taxon>
        <taxon>Pezizales</taxon>
        <taxon>Tuberaceae</taxon>
        <taxon>Tuber</taxon>
    </lineage>
</organism>
<dbReference type="InterPro" id="IPR020095">
    <property type="entry name" value="PsdUridine_synth_TruA_C"/>
</dbReference>
<feature type="region of interest" description="Disordered" evidence="4">
    <location>
        <begin position="454"/>
        <end position="483"/>
    </location>
</feature>
<evidence type="ECO:0000256" key="3">
    <source>
        <dbReference type="ARBA" id="ARBA00023235"/>
    </source>
</evidence>
<dbReference type="OrthoDB" id="25767at2759"/>
<dbReference type="GO" id="GO:0005634">
    <property type="term" value="C:nucleus"/>
    <property type="evidence" value="ECO:0007669"/>
    <property type="project" value="TreeGrafter"/>
</dbReference>
<dbReference type="Gene3D" id="3.30.70.660">
    <property type="entry name" value="Pseudouridine synthase I, catalytic domain, C-terminal subdomain"/>
    <property type="match status" value="1"/>
</dbReference>
<dbReference type="NCBIfam" id="TIGR00071">
    <property type="entry name" value="hisT_truA"/>
    <property type="match status" value="1"/>
</dbReference>
<sequence length="483" mass="54348">MVPRIKVIHPKKPKRKFDPSLYSTRRIALRIAYLGGNYTGFEYHANSPNPTNTIEEHIFKALLKARLVPSNGIEGEEETVLGWPGDEVAEYSKCGRTDTGVSAFGQVIGVRVRSNRPLPKKPTDDVAEGDDGGEKGETEFDDEKDELPYLQVLNRLLPKDIRALAWCPHPPPGFSARFNCQQRHYRYFFTNPALAPSPNSTVGSLDIDKMREAAKLYIGNHDFRNFCKLDPSKQITRFDRIIHHADIVELPQSSPNSPKVYYFELHGSAFLWHQVRNMIAILFLIAQGLEQPSLVTEMLDIPKNPRKPMYEMAADRALVLWDCVFPGGMLQWLYACGTGVGGRNGILDDVWSKWHKSKIDEILTSGLMKIVSANGDPASNPALQSAPPMHGLGEFSIATQKMGVAKWEAKGKSQILVEGGHEPLFRGTYIPVLERKRMEDIKVLNARYVEKKGNWQENGKKRKAKRKAADISEEEIIQTSESL</sequence>
<protein>
    <submittedName>
        <fullName evidence="6">tRNA pseudouridine synthase</fullName>
    </submittedName>
</protein>